<dbReference type="EMBL" id="CP144523">
    <property type="protein sequence ID" value="WWC69956.1"/>
    <property type="molecule type" value="Genomic_DNA"/>
</dbReference>
<evidence type="ECO:0000313" key="4">
    <source>
        <dbReference type="Proteomes" id="UP000094020"/>
    </source>
</evidence>
<accession>A0A1B9I368</accession>
<dbReference type="KEGG" id="kpin:30172896"/>
<keyword evidence="4" id="KW-1185">Reference proteome</keyword>
<reference evidence="2" key="1">
    <citation type="submission" date="2013-07" db="EMBL/GenBank/DDBJ databases">
        <title>The Genome Sequence of Cryptococcus pinus CBS10737.</title>
        <authorList>
            <consortium name="The Broad Institute Genome Sequencing Platform"/>
            <person name="Cuomo C."/>
            <person name="Litvintseva A."/>
            <person name="Chen Y."/>
            <person name="Heitman J."/>
            <person name="Sun S."/>
            <person name="Springer D."/>
            <person name="Dromer F."/>
            <person name="Young S.K."/>
            <person name="Zeng Q."/>
            <person name="Gargeya S."/>
            <person name="Fitzgerald M."/>
            <person name="Abouelleil A."/>
            <person name="Alvarado L."/>
            <person name="Berlin A.M."/>
            <person name="Chapman S.B."/>
            <person name="Dewar J."/>
            <person name="Goldberg J."/>
            <person name="Griggs A."/>
            <person name="Gujja S."/>
            <person name="Hansen M."/>
            <person name="Howarth C."/>
            <person name="Imamovic A."/>
            <person name="Larimer J."/>
            <person name="McCowan C."/>
            <person name="Murphy C."/>
            <person name="Pearson M."/>
            <person name="Priest M."/>
            <person name="Roberts A."/>
            <person name="Saif S."/>
            <person name="Shea T."/>
            <person name="Sykes S."/>
            <person name="Wortman J."/>
            <person name="Nusbaum C."/>
            <person name="Birren B."/>
        </authorList>
    </citation>
    <scope>NUCLEOTIDE SEQUENCE [LARGE SCALE GENOMIC DNA]</scope>
    <source>
        <strain evidence="2">CBS 10737</strain>
    </source>
</reference>
<evidence type="ECO:0000313" key="2">
    <source>
        <dbReference type="EMBL" id="OCF49996.1"/>
    </source>
</evidence>
<organism evidence="2">
    <name type="scientific">Kwoniella pini CBS 10737</name>
    <dbReference type="NCBI Taxonomy" id="1296096"/>
    <lineage>
        <taxon>Eukaryota</taxon>
        <taxon>Fungi</taxon>
        <taxon>Dikarya</taxon>
        <taxon>Basidiomycota</taxon>
        <taxon>Agaricomycotina</taxon>
        <taxon>Tremellomycetes</taxon>
        <taxon>Tremellales</taxon>
        <taxon>Cryptococcaceae</taxon>
        <taxon>Kwoniella</taxon>
    </lineage>
</organism>
<dbReference type="GeneID" id="30172896"/>
<name>A0A1B9I368_9TREE</name>
<sequence length="105" mass="11376">MNANYASDASSSYSTPSPSSTFRKFSEEPLPQYSLSSDFAHLVEEPGMNVVIARKVAKLQDSLPNLSPSNLRQAKADMMYLLSILGGEDMDVAQSKADSVFNAPL</sequence>
<reference evidence="3" key="2">
    <citation type="submission" date="2013-07" db="EMBL/GenBank/DDBJ databases">
        <authorList>
            <consortium name="The Broad Institute Genome Sequencing Platform"/>
            <person name="Cuomo C."/>
            <person name="Litvintseva A."/>
            <person name="Chen Y."/>
            <person name="Heitman J."/>
            <person name="Sun S."/>
            <person name="Springer D."/>
            <person name="Dromer F."/>
            <person name="Young S.K."/>
            <person name="Zeng Q."/>
            <person name="Gargeya S."/>
            <person name="Fitzgerald M."/>
            <person name="Abouelleil A."/>
            <person name="Alvarado L."/>
            <person name="Berlin A.M."/>
            <person name="Chapman S.B."/>
            <person name="Dewar J."/>
            <person name="Goldberg J."/>
            <person name="Griggs A."/>
            <person name="Gujja S."/>
            <person name="Hansen M."/>
            <person name="Howarth C."/>
            <person name="Imamovic A."/>
            <person name="Larimer J."/>
            <person name="McCowan C."/>
            <person name="Murphy C."/>
            <person name="Pearson M."/>
            <person name="Priest M."/>
            <person name="Roberts A."/>
            <person name="Saif S."/>
            <person name="Shea T."/>
            <person name="Sykes S."/>
            <person name="Wortman J."/>
            <person name="Nusbaum C."/>
            <person name="Birren B."/>
        </authorList>
    </citation>
    <scope>NUCLEOTIDE SEQUENCE</scope>
    <source>
        <strain evidence="3">CBS 10737</strain>
    </source>
</reference>
<dbReference type="EMBL" id="KI894011">
    <property type="protein sequence ID" value="OCF49996.1"/>
    <property type="molecule type" value="Genomic_DNA"/>
</dbReference>
<dbReference type="OrthoDB" id="2562911at2759"/>
<proteinExistence type="predicted"/>
<evidence type="ECO:0000256" key="1">
    <source>
        <dbReference type="SAM" id="MobiDB-lite"/>
    </source>
</evidence>
<dbReference type="RefSeq" id="XP_019011215.1">
    <property type="nucleotide sequence ID" value="XM_019156257.1"/>
</dbReference>
<gene>
    <name evidence="2" type="ORF">I206_04527</name>
    <name evidence="3" type="ORF">I206_103900</name>
</gene>
<dbReference type="AlphaFoldDB" id="A0A1B9I368"/>
<reference evidence="2" key="3">
    <citation type="submission" date="2016-07" db="EMBL/GenBank/DDBJ databases">
        <title>Evolution of pathogenesis and genome organization in the Tremellales.</title>
        <authorList>
            <person name="Cuomo C."/>
            <person name="Litvintseva A."/>
            <person name="Heitman J."/>
            <person name="Chen Y."/>
            <person name="Sun S."/>
            <person name="Springer D."/>
            <person name="Dromer F."/>
            <person name="Young S."/>
            <person name="Zeng Q."/>
            <person name="Chapman S."/>
            <person name="Gujja S."/>
            <person name="Saif S."/>
            <person name="Birren B."/>
        </authorList>
    </citation>
    <scope>NUCLEOTIDE SEQUENCE</scope>
    <source>
        <strain evidence="2">CBS 10737</strain>
    </source>
</reference>
<protein>
    <submittedName>
        <fullName evidence="2">Uncharacterized protein</fullName>
    </submittedName>
</protein>
<reference evidence="3" key="4">
    <citation type="submission" date="2024-02" db="EMBL/GenBank/DDBJ databases">
        <title>Comparative genomics of Cryptococcus and Kwoniella reveals pathogenesis evolution and contrasting modes of karyotype evolution via chromosome fusion or intercentromeric recombination.</title>
        <authorList>
            <person name="Coelho M.A."/>
            <person name="David-Palma M."/>
            <person name="Shea T."/>
            <person name="Bowers K."/>
            <person name="McGinley-Smith S."/>
            <person name="Mohammad A.W."/>
            <person name="Gnirke A."/>
            <person name="Yurkov A.M."/>
            <person name="Nowrousian M."/>
            <person name="Sun S."/>
            <person name="Cuomo C.A."/>
            <person name="Heitman J."/>
        </authorList>
    </citation>
    <scope>NUCLEOTIDE SEQUENCE</scope>
    <source>
        <strain evidence="3">CBS 10737</strain>
    </source>
</reference>
<dbReference type="Proteomes" id="UP000094020">
    <property type="component" value="Chromosome 5"/>
</dbReference>
<evidence type="ECO:0000313" key="3">
    <source>
        <dbReference type="EMBL" id="WWC69956.1"/>
    </source>
</evidence>
<feature type="compositionally biased region" description="Low complexity" evidence="1">
    <location>
        <begin position="1"/>
        <end position="21"/>
    </location>
</feature>
<feature type="region of interest" description="Disordered" evidence="1">
    <location>
        <begin position="1"/>
        <end position="25"/>
    </location>
</feature>